<evidence type="ECO:0000259" key="3">
    <source>
        <dbReference type="Pfam" id="PF20241"/>
    </source>
</evidence>
<dbReference type="Pfam" id="PF20241">
    <property type="entry name" value="DUF6598"/>
    <property type="match status" value="1"/>
</dbReference>
<dbReference type="PANTHER" id="PTHR33065">
    <property type="entry name" value="OS07G0486400 PROTEIN"/>
    <property type="match status" value="1"/>
</dbReference>
<dbReference type="Gramene" id="TraesCS7A03G0437800.1">
    <property type="protein sequence ID" value="TraesCS7A03G0437800.1.CDS"/>
    <property type="gene ID" value="TraesCS7A03G0437800"/>
</dbReference>
<reference evidence="4" key="2">
    <citation type="submission" date="2018-10" db="UniProtKB">
        <authorList>
            <consortium name="EnsemblPlants"/>
        </authorList>
    </citation>
    <scope>IDENTIFICATION</scope>
</reference>
<feature type="coiled-coil region" evidence="1">
    <location>
        <begin position="42"/>
        <end position="96"/>
    </location>
</feature>
<evidence type="ECO:0000313" key="4">
    <source>
        <dbReference type="EnsemblPlants" id="TraesCS7A02G187700.1"/>
    </source>
</evidence>
<organism evidence="4">
    <name type="scientific">Triticum aestivum</name>
    <name type="common">Wheat</name>
    <dbReference type="NCBI Taxonomy" id="4565"/>
    <lineage>
        <taxon>Eukaryota</taxon>
        <taxon>Viridiplantae</taxon>
        <taxon>Streptophyta</taxon>
        <taxon>Embryophyta</taxon>
        <taxon>Tracheophyta</taxon>
        <taxon>Spermatophyta</taxon>
        <taxon>Magnoliopsida</taxon>
        <taxon>Liliopsida</taxon>
        <taxon>Poales</taxon>
        <taxon>Poaceae</taxon>
        <taxon>BOP clade</taxon>
        <taxon>Pooideae</taxon>
        <taxon>Triticodae</taxon>
        <taxon>Triticeae</taxon>
        <taxon>Triticinae</taxon>
        <taxon>Triticum</taxon>
    </lineage>
</organism>
<dbReference type="OMA" id="WAQCDEE"/>
<protein>
    <recommendedName>
        <fullName evidence="3">DUF6598 domain-containing protein</fullName>
    </recommendedName>
</protein>
<evidence type="ECO:0000313" key="5">
    <source>
        <dbReference type="Proteomes" id="UP000019116"/>
    </source>
</evidence>
<dbReference type="OrthoDB" id="659619at2759"/>
<dbReference type="Proteomes" id="UP000019116">
    <property type="component" value="Chromosome 7A"/>
</dbReference>
<dbReference type="EnsemblPlants" id="TraesCS7A02G187700.1">
    <property type="protein sequence ID" value="TraesCS7A02G187700.1"/>
    <property type="gene ID" value="TraesCS7A02G187700"/>
</dbReference>
<sequence>MATAKRSRAKAARAKAAEATKTARANAPLAAVAANWEAVQAARTAEAKAREAEEAAETAAAKAVEAEQAAETARVMAEEAAKAREVAREMGRLEDQESEWAQCDEELFASRFRRYWNKSSVRRSRTFLQTTSIPAMRYTYPAPDDSPKAMETLQMVSVKIAAIKEGLRWPLQVFGLVAARDNLDHMRNIIFHRSRNNCQTITEEDPYLALTGPSRAIAVSVDPSYVEVSLKVKGATKAEDKDLSDLVLVHRTGRFLSGLYRSRLSTLELTFDHVTRSVEATICVKLTDGSWPTSFRGVITASNGSRDDLKVKLLDSGDDGLPVDANGRIKLSRHVVSVGHVESLNVYVAANRVDEKQVVESGRATFKAKRSGVSLSELCLGFCSMNVTVAWSCFRHEW</sequence>
<evidence type="ECO:0000256" key="2">
    <source>
        <dbReference type="SAM" id="MobiDB-lite"/>
    </source>
</evidence>
<name>A0A3B6RC99_WHEAT</name>
<dbReference type="PANTHER" id="PTHR33065:SF87">
    <property type="entry name" value="DUF6598 DOMAIN-CONTAINING PROTEIN"/>
    <property type="match status" value="1"/>
</dbReference>
<evidence type="ECO:0000256" key="1">
    <source>
        <dbReference type="SAM" id="Coils"/>
    </source>
</evidence>
<feature type="domain" description="DUF6598" evidence="3">
    <location>
        <begin position="152"/>
        <end position="389"/>
    </location>
</feature>
<dbReference type="InterPro" id="IPR046533">
    <property type="entry name" value="DUF6598"/>
</dbReference>
<feature type="compositionally biased region" description="Basic residues" evidence="2">
    <location>
        <begin position="1"/>
        <end position="13"/>
    </location>
</feature>
<dbReference type="AlphaFoldDB" id="A0A3B6RC99"/>
<proteinExistence type="predicted"/>
<reference evidence="4" key="1">
    <citation type="submission" date="2018-08" db="EMBL/GenBank/DDBJ databases">
        <authorList>
            <person name="Rossello M."/>
        </authorList>
    </citation>
    <scope>NUCLEOTIDE SEQUENCE [LARGE SCALE GENOMIC DNA]</scope>
    <source>
        <strain evidence="4">cv. Chinese Spring</strain>
    </source>
</reference>
<keyword evidence="5" id="KW-1185">Reference proteome</keyword>
<keyword evidence="1" id="KW-0175">Coiled coil</keyword>
<dbReference type="Gramene" id="TraesCS7A02G187700.1">
    <property type="protein sequence ID" value="TraesCS7A02G187700.1"/>
    <property type="gene ID" value="TraesCS7A02G187700"/>
</dbReference>
<accession>A0A3B6RC99</accession>
<feature type="region of interest" description="Disordered" evidence="2">
    <location>
        <begin position="1"/>
        <end position="24"/>
    </location>
</feature>